<evidence type="ECO:0000313" key="2">
    <source>
        <dbReference type="EMBL" id="QUF01491.1"/>
    </source>
</evidence>
<reference evidence="2" key="1">
    <citation type="submission" date="2021-04" db="EMBL/GenBank/DDBJ databases">
        <title>Genomic sequence of Actinosynnema pretiosum subsp. pretiosum ATCC 31280 (C-14919).</title>
        <authorList>
            <person name="Bai L."/>
            <person name="Wang X."/>
            <person name="Xiao Y."/>
        </authorList>
    </citation>
    <scope>NUCLEOTIDE SEQUENCE</scope>
    <source>
        <strain evidence="2">ATCC 31280</strain>
    </source>
</reference>
<evidence type="ECO:0008006" key="4">
    <source>
        <dbReference type="Google" id="ProtNLM"/>
    </source>
</evidence>
<dbReference type="AlphaFoldDB" id="A0AA45L1E2"/>
<sequence length="67" mass="6879">MTTARMMPLAVGLFAIGVVALVAMFAVGSPGLPGWVFALGLLCSPAGLALGVITVIRDSRRPRARQG</sequence>
<proteinExistence type="predicted"/>
<name>A0AA45L1E2_9PSEU</name>
<keyword evidence="1" id="KW-0812">Transmembrane</keyword>
<evidence type="ECO:0000256" key="1">
    <source>
        <dbReference type="SAM" id="Phobius"/>
    </source>
</evidence>
<organism evidence="2 3">
    <name type="scientific">Actinosynnema pretiosum subsp. pretiosum</name>
    <dbReference type="NCBI Taxonomy" id="103721"/>
    <lineage>
        <taxon>Bacteria</taxon>
        <taxon>Bacillati</taxon>
        <taxon>Actinomycetota</taxon>
        <taxon>Actinomycetes</taxon>
        <taxon>Pseudonocardiales</taxon>
        <taxon>Pseudonocardiaceae</taxon>
        <taxon>Actinosynnema</taxon>
    </lineage>
</organism>
<keyword evidence="1" id="KW-1133">Transmembrane helix</keyword>
<accession>A0AA45L1E2</accession>
<keyword evidence="1" id="KW-0472">Membrane</keyword>
<dbReference type="Proteomes" id="UP000677152">
    <property type="component" value="Chromosome"/>
</dbReference>
<feature type="transmembrane region" description="Helical" evidence="1">
    <location>
        <begin position="35"/>
        <end position="56"/>
    </location>
</feature>
<protein>
    <recommendedName>
        <fullName evidence="4">Integral membrane protein</fullName>
    </recommendedName>
</protein>
<dbReference type="RefSeq" id="WP_012783110.1">
    <property type="nucleotide sequence ID" value="NZ_BAAATP010000008.1"/>
</dbReference>
<gene>
    <name evidence="2" type="ORF">KCV87_18135</name>
</gene>
<evidence type="ECO:0000313" key="3">
    <source>
        <dbReference type="Proteomes" id="UP000677152"/>
    </source>
</evidence>
<dbReference type="EMBL" id="CP073249">
    <property type="protein sequence ID" value="QUF01491.1"/>
    <property type="molecule type" value="Genomic_DNA"/>
</dbReference>